<reference evidence="3" key="1">
    <citation type="journal article" date="2014" name="Science">
        <title>Ancient hybridizations among the ancestral genomes of bread wheat.</title>
        <authorList>
            <consortium name="International Wheat Genome Sequencing Consortium,"/>
            <person name="Marcussen T."/>
            <person name="Sandve S.R."/>
            <person name="Heier L."/>
            <person name="Spannagl M."/>
            <person name="Pfeifer M."/>
            <person name="Jakobsen K.S."/>
            <person name="Wulff B.B."/>
            <person name="Steuernagel B."/>
            <person name="Mayer K.F."/>
            <person name="Olsen O.A."/>
        </authorList>
    </citation>
    <scope>NUCLEOTIDE SEQUENCE [LARGE SCALE GENOMIC DNA]</scope>
    <source>
        <strain evidence="3">cv. AL8/78</strain>
    </source>
</reference>
<dbReference type="Gramene" id="AET6Gv20752300.13">
    <property type="protein sequence ID" value="AET6Gv20752300.13"/>
    <property type="gene ID" value="AET6Gv20752300"/>
</dbReference>
<feature type="compositionally biased region" description="Pro residues" evidence="1">
    <location>
        <begin position="22"/>
        <end position="36"/>
    </location>
</feature>
<dbReference type="AlphaFoldDB" id="A0A453PJI9"/>
<reference evidence="2" key="5">
    <citation type="journal article" date="2021" name="G3 (Bethesda)">
        <title>Aegilops tauschii genome assembly Aet v5.0 features greater sequence contiguity and improved annotation.</title>
        <authorList>
            <person name="Wang L."/>
            <person name="Zhu T."/>
            <person name="Rodriguez J.C."/>
            <person name="Deal K.R."/>
            <person name="Dubcovsky J."/>
            <person name="McGuire P.E."/>
            <person name="Lux T."/>
            <person name="Spannagl M."/>
            <person name="Mayer K.F.X."/>
            <person name="Baldrich P."/>
            <person name="Meyers B.C."/>
            <person name="Huo N."/>
            <person name="Gu Y.Q."/>
            <person name="Zhou H."/>
            <person name="Devos K.M."/>
            <person name="Bennetzen J.L."/>
            <person name="Unver T."/>
            <person name="Budak H."/>
            <person name="Gulick P.J."/>
            <person name="Galiba G."/>
            <person name="Kalapos B."/>
            <person name="Nelson D.R."/>
            <person name="Li P."/>
            <person name="You F.M."/>
            <person name="Luo M.C."/>
            <person name="Dvorak J."/>
        </authorList>
    </citation>
    <scope>NUCLEOTIDE SEQUENCE [LARGE SCALE GENOMIC DNA]</scope>
    <source>
        <strain evidence="2">cv. AL8/78</strain>
    </source>
</reference>
<reference evidence="2" key="3">
    <citation type="journal article" date="2017" name="Nature">
        <title>Genome sequence of the progenitor of the wheat D genome Aegilops tauschii.</title>
        <authorList>
            <person name="Luo M.C."/>
            <person name="Gu Y.Q."/>
            <person name="Puiu D."/>
            <person name="Wang H."/>
            <person name="Twardziok S.O."/>
            <person name="Deal K.R."/>
            <person name="Huo N."/>
            <person name="Zhu T."/>
            <person name="Wang L."/>
            <person name="Wang Y."/>
            <person name="McGuire P.E."/>
            <person name="Liu S."/>
            <person name="Long H."/>
            <person name="Ramasamy R.K."/>
            <person name="Rodriguez J.C."/>
            <person name="Van S.L."/>
            <person name="Yuan L."/>
            <person name="Wang Z."/>
            <person name="Xia Z."/>
            <person name="Xiao L."/>
            <person name="Anderson O.D."/>
            <person name="Ouyang S."/>
            <person name="Liang Y."/>
            <person name="Zimin A.V."/>
            <person name="Pertea G."/>
            <person name="Qi P."/>
            <person name="Bennetzen J.L."/>
            <person name="Dai X."/>
            <person name="Dawson M.W."/>
            <person name="Muller H.G."/>
            <person name="Kugler K."/>
            <person name="Rivarola-Duarte L."/>
            <person name="Spannagl M."/>
            <person name="Mayer K.F.X."/>
            <person name="Lu F.H."/>
            <person name="Bevan M.W."/>
            <person name="Leroy P."/>
            <person name="Li P."/>
            <person name="You F.M."/>
            <person name="Sun Q."/>
            <person name="Liu Z."/>
            <person name="Lyons E."/>
            <person name="Wicker T."/>
            <person name="Salzberg S.L."/>
            <person name="Devos K.M."/>
            <person name="Dvorak J."/>
        </authorList>
    </citation>
    <scope>NUCLEOTIDE SEQUENCE [LARGE SCALE GENOMIC DNA]</scope>
    <source>
        <strain evidence="2">cv. AL8/78</strain>
    </source>
</reference>
<proteinExistence type="predicted"/>
<evidence type="ECO:0000256" key="1">
    <source>
        <dbReference type="SAM" id="MobiDB-lite"/>
    </source>
</evidence>
<protein>
    <submittedName>
        <fullName evidence="2">Uncharacterized protein</fullName>
    </submittedName>
</protein>
<evidence type="ECO:0000313" key="2">
    <source>
        <dbReference type="EnsemblPlants" id="AET6Gv20752300.13"/>
    </source>
</evidence>
<name>A0A453PJI9_AEGTS</name>
<sequence length="100" mass="11365">FTPPLIPRKIHRPSPKTNHPSRPNPPNPLLPYPEPRTSPSRPLRILRARPRHSPRSNATPEAHPPLTTTARPRCSPTQARRPRRGRSATRPPLPRAASRW</sequence>
<reference evidence="2" key="4">
    <citation type="submission" date="2019-03" db="UniProtKB">
        <authorList>
            <consortium name="EnsemblPlants"/>
        </authorList>
    </citation>
    <scope>IDENTIFICATION</scope>
</reference>
<dbReference type="EnsemblPlants" id="AET6Gv20752300.13">
    <property type="protein sequence ID" value="AET6Gv20752300.13"/>
    <property type="gene ID" value="AET6Gv20752300"/>
</dbReference>
<keyword evidence="3" id="KW-1185">Reference proteome</keyword>
<accession>A0A453PJI9</accession>
<dbReference type="Proteomes" id="UP000015105">
    <property type="component" value="Chromosome 6D"/>
</dbReference>
<reference evidence="3" key="2">
    <citation type="journal article" date="2017" name="Nat. Plants">
        <title>The Aegilops tauschii genome reveals multiple impacts of transposons.</title>
        <authorList>
            <person name="Zhao G."/>
            <person name="Zou C."/>
            <person name="Li K."/>
            <person name="Wang K."/>
            <person name="Li T."/>
            <person name="Gao L."/>
            <person name="Zhang X."/>
            <person name="Wang H."/>
            <person name="Yang Z."/>
            <person name="Liu X."/>
            <person name="Jiang W."/>
            <person name="Mao L."/>
            <person name="Kong X."/>
            <person name="Jiao Y."/>
            <person name="Jia J."/>
        </authorList>
    </citation>
    <scope>NUCLEOTIDE SEQUENCE [LARGE SCALE GENOMIC DNA]</scope>
    <source>
        <strain evidence="3">cv. AL8/78</strain>
    </source>
</reference>
<organism evidence="2 3">
    <name type="scientific">Aegilops tauschii subsp. strangulata</name>
    <name type="common">Goatgrass</name>
    <dbReference type="NCBI Taxonomy" id="200361"/>
    <lineage>
        <taxon>Eukaryota</taxon>
        <taxon>Viridiplantae</taxon>
        <taxon>Streptophyta</taxon>
        <taxon>Embryophyta</taxon>
        <taxon>Tracheophyta</taxon>
        <taxon>Spermatophyta</taxon>
        <taxon>Magnoliopsida</taxon>
        <taxon>Liliopsida</taxon>
        <taxon>Poales</taxon>
        <taxon>Poaceae</taxon>
        <taxon>BOP clade</taxon>
        <taxon>Pooideae</taxon>
        <taxon>Triticodae</taxon>
        <taxon>Triticeae</taxon>
        <taxon>Triticinae</taxon>
        <taxon>Aegilops</taxon>
    </lineage>
</organism>
<feature type="region of interest" description="Disordered" evidence="1">
    <location>
        <begin position="1"/>
        <end position="100"/>
    </location>
</feature>
<evidence type="ECO:0000313" key="3">
    <source>
        <dbReference type="Proteomes" id="UP000015105"/>
    </source>
</evidence>
<feature type="compositionally biased region" description="Basic residues" evidence="1">
    <location>
        <begin position="44"/>
        <end position="54"/>
    </location>
</feature>